<keyword evidence="1" id="KW-0812">Transmembrane</keyword>
<gene>
    <name evidence="3" type="ORF">A3B56_02475</name>
</gene>
<sequence length="201" mass="22646">MNGMEPEESKGNKSVSPFVIRHSTRLLALQLFLIQTLHTGALIVIFTMIIMFSGPFIAITFVTGSLLAIGMTGFLSIITIISIITWRSDYYLVDKNGITHLWGIWSKHDKTYSAERVETISMNQSWLGKLLGYGTIVLGGSFMGKNKIRLVNISRPHTCKQYLQSVILRPLSAKNLSNNVLFQQPESTIEPLQELRMQNQE</sequence>
<accession>A0A1F7JJ70</accession>
<dbReference type="AlphaFoldDB" id="A0A1F7JJ70"/>
<feature type="domain" description="YdbS-like PH" evidence="2">
    <location>
        <begin position="86"/>
        <end position="158"/>
    </location>
</feature>
<dbReference type="EMBL" id="MGAU01000003">
    <property type="protein sequence ID" value="OGK55663.1"/>
    <property type="molecule type" value="Genomic_DNA"/>
</dbReference>
<evidence type="ECO:0000256" key="1">
    <source>
        <dbReference type="SAM" id="Phobius"/>
    </source>
</evidence>
<feature type="transmembrane region" description="Helical" evidence="1">
    <location>
        <begin position="56"/>
        <end position="86"/>
    </location>
</feature>
<keyword evidence="1" id="KW-1133">Transmembrane helix</keyword>
<organism evidence="3 4">
    <name type="scientific">Candidatus Roizmanbacteria bacterium RIFCSPLOWO2_01_FULL_45_11</name>
    <dbReference type="NCBI Taxonomy" id="1802070"/>
    <lineage>
        <taxon>Bacteria</taxon>
        <taxon>Candidatus Roizmaniibacteriota</taxon>
    </lineage>
</organism>
<dbReference type="Pfam" id="PF03703">
    <property type="entry name" value="bPH_2"/>
    <property type="match status" value="1"/>
</dbReference>
<name>A0A1F7JJ70_9BACT</name>
<evidence type="ECO:0000259" key="2">
    <source>
        <dbReference type="Pfam" id="PF03703"/>
    </source>
</evidence>
<reference evidence="3 4" key="1">
    <citation type="journal article" date="2016" name="Nat. Commun.">
        <title>Thousands of microbial genomes shed light on interconnected biogeochemical processes in an aquifer system.</title>
        <authorList>
            <person name="Anantharaman K."/>
            <person name="Brown C.T."/>
            <person name="Hug L.A."/>
            <person name="Sharon I."/>
            <person name="Castelle C.J."/>
            <person name="Probst A.J."/>
            <person name="Thomas B.C."/>
            <person name="Singh A."/>
            <person name="Wilkins M.J."/>
            <person name="Karaoz U."/>
            <person name="Brodie E.L."/>
            <person name="Williams K.H."/>
            <person name="Hubbard S.S."/>
            <person name="Banfield J.F."/>
        </authorList>
    </citation>
    <scope>NUCLEOTIDE SEQUENCE [LARGE SCALE GENOMIC DNA]</scope>
</reference>
<evidence type="ECO:0000313" key="3">
    <source>
        <dbReference type="EMBL" id="OGK55663.1"/>
    </source>
</evidence>
<dbReference type="Proteomes" id="UP000178486">
    <property type="component" value="Unassembled WGS sequence"/>
</dbReference>
<evidence type="ECO:0000313" key="4">
    <source>
        <dbReference type="Proteomes" id="UP000178486"/>
    </source>
</evidence>
<proteinExistence type="predicted"/>
<keyword evidence="1" id="KW-0472">Membrane</keyword>
<dbReference type="InterPro" id="IPR005182">
    <property type="entry name" value="YdbS-like_PH"/>
</dbReference>
<comment type="caution">
    <text evidence="3">The sequence shown here is derived from an EMBL/GenBank/DDBJ whole genome shotgun (WGS) entry which is preliminary data.</text>
</comment>
<protein>
    <recommendedName>
        <fullName evidence="2">YdbS-like PH domain-containing protein</fullName>
    </recommendedName>
</protein>